<organism evidence="1 2">
    <name type="scientific">Trichonephila clavipes</name>
    <name type="common">Golden silk orbweaver</name>
    <name type="synonym">Nephila clavipes</name>
    <dbReference type="NCBI Taxonomy" id="2585209"/>
    <lineage>
        <taxon>Eukaryota</taxon>
        <taxon>Metazoa</taxon>
        <taxon>Ecdysozoa</taxon>
        <taxon>Arthropoda</taxon>
        <taxon>Chelicerata</taxon>
        <taxon>Arachnida</taxon>
        <taxon>Araneae</taxon>
        <taxon>Araneomorphae</taxon>
        <taxon>Entelegynae</taxon>
        <taxon>Araneoidea</taxon>
        <taxon>Nephilidae</taxon>
        <taxon>Trichonephila</taxon>
    </lineage>
</organism>
<protein>
    <submittedName>
        <fullName evidence="1">Uncharacterized protein</fullName>
    </submittedName>
</protein>
<reference evidence="1" key="1">
    <citation type="submission" date="2020-08" db="EMBL/GenBank/DDBJ databases">
        <title>Multicomponent nature underlies the extraordinary mechanical properties of spider dragline silk.</title>
        <authorList>
            <person name="Kono N."/>
            <person name="Nakamura H."/>
            <person name="Mori M."/>
            <person name="Yoshida Y."/>
            <person name="Ohtoshi R."/>
            <person name="Malay A.D."/>
            <person name="Moran D.A.P."/>
            <person name="Tomita M."/>
            <person name="Numata K."/>
            <person name="Arakawa K."/>
        </authorList>
    </citation>
    <scope>NUCLEOTIDE SEQUENCE</scope>
</reference>
<evidence type="ECO:0000313" key="2">
    <source>
        <dbReference type="Proteomes" id="UP000887159"/>
    </source>
</evidence>
<name>A0A8X6S014_TRICX</name>
<gene>
    <name evidence="1" type="ORF">TNCV_1172451</name>
</gene>
<keyword evidence="2" id="KW-1185">Reference proteome</keyword>
<dbReference type="AlphaFoldDB" id="A0A8X6S014"/>
<evidence type="ECO:0000313" key="1">
    <source>
        <dbReference type="EMBL" id="GFY03286.1"/>
    </source>
</evidence>
<dbReference type="EMBL" id="BMAU01021236">
    <property type="protein sequence ID" value="GFY03286.1"/>
    <property type="molecule type" value="Genomic_DNA"/>
</dbReference>
<comment type="caution">
    <text evidence="1">The sequence shown here is derived from an EMBL/GenBank/DDBJ whole genome shotgun (WGS) entry which is preliminary data.</text>
</comment>
<accession>A0A8X6S014</accession>
<dbReference type="Proteomes" id="UP000887159">
    <property type="component" value="Unassembled WGS sequence"/>
</dbReference>
<sequence length="75" mass="8370">MESMRLLITSWGILSHSSRRAFSSSWRVCGGGWRPATRLPRATQTCYIGFISGEHAGHSIRTIPFSKRKSSTMLA</sequence>
<proteinExistence type="predicted"/>